<name>A0A849BM74_9ACTN</name>
<proteinExistence type="predicted"/>
<dbReference type="RefSeq" id="WP_212755698.1">
    <property type="nucleotide sequence ID" value="NZ_JABEMA010000006.1"/>
</dbReference>
<dbReference type="SUPFAM" id="SSF110296">
    <property type="entry name" value="Oligoxyloglucan reducing end-specific cellobiohydrolase"/>
    <property type="match status" value="1"/>
</dbReference>
<dbReference type="EMBL" id="JABEMA010000006">
    <property type="protein sequence ID" value="NNH21734.1"/>
    <property type="molecule type" value="Genomic_DNA"/>
</dbReference>
<dbReference type="InterPro" id="IPR015943">
    <property type="entry name" value="WD40/YVTN_repeat-like_dom_sf"/>
</dbReference>
<reference evidence="1 2" key="1">
    <citation type="submission" date="2020-05" db="EMBL/GenBank/DDBJ databases">
        <title>MicrobeNet Type strains.</title>
        <authorList>
            <person name="Nicholson A.C."/>
        </authorList>
    </citation>
    <scope>NUCLEOTIDE SEQUENCE [LARGE SCALE GENOMIC DNA]</scope>
    <source>
        <strain evidence="1 2">JCM 14547</strain>
    </source>
</reference>
<protein>
    <submittedName>
        <fullName evidence="1">Exo-alpha-sialidase</fullName>
    </submittedName>
</protein>
<sequence>MQGQETAAAPLPSDHVHGVGINPADGVVQLATHDGLFSYQDGTPVRVGPVIDLMGFTVAGPDHFYASGHPGPGVDLPQPVGLIESTDGGRSWSALSRQGQSDFHALSALQGAVIGFDGQLRMSADARTWTTTQAPVQPFALASSPQGTTVLATSQDGPALSRDAGASWSVLEQAPLLQVAAMADATTIVGITPDGTVAVSQDTGATWATPGAVPGPPQAVAASRQDGGALQVMAVTSAAVLSSADGGVSFAPLQGTDDS</sequence>
<dbReference type="Gene3D" id="2.130.10.10">
    <property type="entry name" value="YVTN repeat-like/Quinoprotein amine dehydrogenase"/>
    <property type="match status" value="1"/>
</dbReference>
<dbReference type="AlphaFoldDB" id="A0A849BM74"/>
<dbReference type="NCBIfam" id="NF045728">
    <property type="entry name" value="glycosyl_F510_1955"/>
    <property type="match status" value="1"/>
</dbReference>
<evidence type="ECO:0000313" key="1">
    <source>
        <dbReference type="EMBL" id="NNH21734.1"/>
    </source>
</evidence>
<evidence type="ECO:0000313" key="2">
    <source>
        <dbReference type="Proteomes" id="UP000555552"/>
    </source>
</evidence>
<dbReference type="InterPro" id="IPR054817">
    <property type="entry name" value="Glycosyl_F510_1955-like"/>
</dbReference>
<accession>A0A849BM74</accession>
<dbReference type="Proteomes" id="UP000555552">
    <property type="component" value="Unassembled WGS sequence"/>
</dbReference>
<comment type="caution">
    <text evidence="1">The sequence shown here is derived from an EMBL/GenBank/DDBJ whole genome shotgun (WGS) entry which is preliminary data.</text>
</comment>
<gene>
    <name evidence="1" type="ORF">HLB09_01245</name>
</gene>
<keyword evidence="2" id="KW-1185">Reference proteome</keyword>
<organism evidence="1 2">
    <name type="scientific">Pseudokineococcus marinus</name>
    <dbReference type="NCBI Taxonomy" id="351215"/>
    <lineage>
        <taxon>Bacteria</taxon>
        <taxon>Bacillati</taxon>
        <taxon>Actinomycetota</taxon>
        <taxon>Actinomycetes</taxon>
        <taxon>Kineosporiales</taxon>
        <taxon>Kineosporiaceae</taxon>
        <taxon>Pseudokineococcus</taxon>
    </lineage>
</organism>